<dbReference type="InterPro" id="IPR006015">
    <property type="entry name" value="Universal_stress_UspA"/>
</dbReference>
<protein>
    <submittedName>
        <fullName evidence="3">Universal stress protein</fullName>
    </submittedName>
</protein>
<organism evidence="3 4">
    <name type="scientific">Stieleria varia</name>
    <dbReference type="NCBI Taxonomy" id="2528005"/>
    <lineage>
        <taxon>Bacteria</taxon>
        <taxon>Pseudomonadati</taxon>
        <taxon>Planctomycetota</taxon>
        <taxon>Planctomycetia</taxon>
        <taxon>Pirellulales</taxon>
        <taxon>Pirellulaceae</taxon>
        <taxon>Stieleria</taxon>
    </lineage>
</organism>
<dbReference type="Gene3D" id="3.40.50.620">
    <property type="entry name" value="HUPs"/>
    <property type="match status" value="2"/>
</dbReference>
<evidence type="ECO:0000313" key="4">
    <source>
        <dbReference type="Proteomes" id="UP000320176"/>
    </source>
</evidence>
<comment type="caution">
    <text evidence="3">The sequence shown here is derived from an EMBL/GenBank/DDBJ whole genome shotgun (WGS) entry which is preliminary data.</text>
</comment>
<comment type="similarity">
    <text evidence="1">Belongs to the universal stress protein A family.</text>
</comment>
<dbReference type="PANTHER" id="PTHR43010:SF1">
    <property type="entry name" value="USPA DOMAIN-CONTAINING PROTEIN"/>
    <property type="match status" value="1"/>
</dbReference>
<dbReference type="CDD" id="cd00293">
    <property type="entry name" value="USP-like"/>
    <property type="match status" value="1"/>
</dbReference>
<dbReference type="PANTHER" id="PTHR43010">
    <property type="entry name" value="UNIVERSAL STRESS PROTEIN SLR1230"/>
    <property type="match status" value="1"/>
</dbReference>
<sequence>MKVLLATDGSETAKHAAEFLAKMELAAELDVTLATVSHDPADFANAYVPVAEDWKTQERERVATHQAELESILSGVTRSVTLHQQFGTVAHDIVELSQRMQADLVVLGAVGHSMIRRMLLGSVSDYVANHASCSVLIVRPTAELNHGQVNVLIAYDGSLASKQAAEELVGLPWKAEPAISVLSVVQEYDVLLGDGISAVALSDQTEWFERMRGENQSMTDQIAHQMKGAEAHVTKGYHVGDAIVDYAEKHKSDLIVVGDSGHSVIEDLLLGSTSKFIMRHAPCSVWISRHHRNTNNTTSELADNLST</sequence>
<dbReference type="RefSeq" id="WP_146520777.1">
    <property type="nucleotide sequence ID" value="NZ_CP151726.1"/>
</dbReference>
<name>A0A5C6ATQ2_9BACT</name>
<accession>A0A5C6ATQ2</accession>
<dbReference type="SUPFAM" id="SSF52402">
    <property type="entry name" value="Adenine nucleotide alpha hydrolases-like"/>
    <property type="match status" value="2"/>
</dbReference>
<evidence type="ECO:0000256" key="1">
    <source>
        <dbReference type="ARBA" id="ARBA00008791"/>
    </source>
</evidence>
<gene>
    <name evidence="3" type="ORF">Pla52n_34960</name>
</gene>
<reference evidence="3 4" key="1">
    <citation type="submission" date="2019-02" db="EMBL/GenBank/DDBJ databases">
        <title>Deep-cultivation of Planctomycetes and their phenomic and genomic characterization uncovers novel biology.</title>
        <authorList>
            <person name="Wiegand S."/>
            <person name="Jogler M."/>
            <person name="Boedeker C."/>
            <person name="Pinto D."/>
            <person name="Vollmers J."/>
            <person name="Rivas-Marin E."/>
            <person name="Kohn T."/>
            <person name="Peeters S.H."/>
            <person name="Heuer A."/>
            <person name="Rast P."/>
            <person name="Oberbeckmann S."/>
            <person name="Bunk B."/>
            <person name="Jeske O."/>
            <person name="Meyerdierks A."/>
            <person name="Storesund J.E."/>
            <person name="Kallscheuer N."/>
            <person name="Luecker S."/>
            <person name="Lage O.M."/>
            <person name="Pohl T."/>
            <person name="Merkel B.J."/>
            <person name="Hornburger P."/>
            <person name="Mueller R.-W."/>
            <person name="Bruemmer F."/>
            <person name="Labrenz M."/>
            <person name="Spormann A.M."/>
            <person name="Op Den Camp H."/>
            <person name="Overmann J."/>
            <person name="Amann R."/>
            <person name="Jetten M.S.M."/>
            <person name="Mascher T."/>
            <person name="Medema M.H."/>
            <person name="Devos D.P."/>
            <person name="Kaster A.-K."/>
            <person name="Ovreas L."/>
            <person name="Rohde M."/>
            <person name="Galperin M.Y."/>
            <person name="Jogler C."/>
        </authorList>
    </citation>
    <scope>NUCLEOTIDE SEQUENCE [LARGE SCALE GENOMIC DNA]</scope>
    <source>
        <strain evidence="3 4">Pla52n</strain>
    </source>
</reference>
<dbReference type="AlphaFoldDB" id="A0A5C6ATQ2"/>
<keyword evidence="4" id="KW-1185">Reference proteome</keyword>
<feature type="domain" description="UspA" evidence="2">
    <location>
        <begin position="2"/>
        <end position="139"/>
    </location>
</feature>
<feature type="domain" description="UspA" evidence="2">
    <location>
        <begin position="150"/>
        <end position="289"/>
    </location>
</feature>
<dbReference type="InterPro" id="IPR006016">
    <property type="entry name" value="UspA"/>
</dbReference>
<dbReference type="OrthoDB" id="6368426at2"/>
<evidence type="ECO:0000313" key="3">
    <source>
        <dbReference type="EMBL" id="TWU02446.1"/>
    </source>
</evidence>
<dbReference type="CDD" id="cd23659">
    <property type="entry name" value="USP_At3g01520-like"/>
    <property type="match status" value="1"/>
</dbReference>
<dbReference type="Pfam" id="PF00582">
    <property type="entry name" value="Usp"/>
    <property type="match status" value="2"/>
</dbReference>
<proteinExistence type="inferred from homology"/>
<dbReference type="PRINTS" id="PR01438">
    <property type="entry name" value="UNVRSLSTRESS"/>
</dbReference>
<evidence type="ECO:0000259" key="2">
    <source>
        <dbReference type="Pfam" id="PF00582"/>
    </source>
</evidence>
<dbReference type="EMBL" id="SJPN01000004">
    <property type="protein sequence ID" value="TWU02446.1"/>
    <property type="molecule type" value="Genomic_DNA"/>
</dbReference>
<dbReference type="InterPro" id="IPR051688">
    <property type="entry name" value="USP_A"/>
</dbReference>
<dbReference type="Proteomes" id="UP000320176">
    <property type="component" value="Unassembled WGS sequence"/>
</dbReference>
<dbReference type="InterPro" id="IPR014729">
    <property type="entry name" value="Rossmann-like_a/b/a_fold"/>
</dbReference>